<keyword evidence="3 8" id="KW-0479">Metal-binding</keyword>
<evidence type="ECO:0000256" key="9">
    <source>
        <dbReference type="SAM" id="MobiDB-lite"/>
    </source>
</evidence>
<keyword evidence="5" id="KW-1015">Disulfide bond</keyword>
<evidence type="ECO:0000313" key="12">
    <source>
        <dbReference type="Proteomes" id="UP001287286"/>
    </source>
</evidence>
<dbReference type="PANTHER" id="PTHR21107:SF2">
    <property type="entry name" value="CYTOCHROME C OXIDASE ASSEMBLY PROTEIN COX19"/>
    <property type="match status" value="1"/>
</dbReference>
<name>A0ABR0BXN3_PURLI</name>
<evidence type="ECO:0000256" key="6">
    <source>
        <dbReference type="ARBA" id="ARBA00037279"/>
    </source>
</evidence>
<dbReference type="PROSITE" id="PS50023">
    <property type="entry name" value="LIM_DOMAIN_2"/>
    <property type="match status" value="3"/>
</dbReference>
<feature type="domain" description="LIM zinc-binding" evidence="10">
    <location>
        <begin position="790"/>
        <end position="852"/>
    </location>
</feature>
<dbReference type="SMART" id="SM00132">
    <property type="entry name" value="LIM"/>
    <property type="match status" value="3"/>
</dbReference>
<feature type="region of interest" description="Disordered" evidence="9">
    <location>
        <begin position="266"/>
        <end position="345"/>
    </location>
</feature>
<feature type="compositionally biased region" description="Low complexity" evidence="9">
    <location>
        <begin position="461"/>
        <end position="475"/>
    </location>
</feature>
<dbReference type="PANTHER" id="PTHR21107">
    <property type="entry name" value="CYTOCHROME C OXIDASE ASSEMBLY PROTEIN COX19"/>
    <property type="match status" value="1"/>
</dbReference>
<evidence type="ECO:0000259" key="10">
    <source>
        <dbReference type="PROSITE" id="PS50023"/>
    </source>
</evidence>
<feature type="domain" description="LIM zinc-binding" evidence="10">
    <location>
        <begin position="886"/>
        <end position="946"/>
    </location>
</feature>
<evidence type="ECO:0000256" key="8">
    <source>
        <dbReference type="PROSITE-ProRule" id="PRU00125"/>
    </source>
</evidence>
<gene>
    <name evidence="11" type="ORF">Purlil1_6961</name>
</gene>
<feature type="compositionally biased region" description="Low complexity" evidence="9">
    <location>
        <begin position="531"/>
        <end position="559"/>
    </location>
</feature>
<feature type="compositionally biased region" description="Pro residues" evidence="9">
    <location>
        <begin position="598"/>
        <end position="608"/>
    </location>
</feature>
<dbReference type="CDD" id="cd08368">
    <property type="entry name" value="LIM"/>
    <property type="match status" value="1"/>
</dbReference>
<feature type="compositionally biased region" description="Polar residues" evidence="9">
    <location>
        <begin position="226"/>
        <end position="238"/>
    </location>
</feature>
<keyword evidence="12" id="KW-1185">Reference proteome</keyword>
<comment type="caution">
    <text evidence="11">The sequence shown here is derived from an EMBL/GenBank/DDBJ whole genome shotgun (WGS) entry which is preliminary data.</text>
</comment>
<dbReference type="PROSITE" id="PS51808">
    <property type="entry name" value="CHCH"/>
    <property type="match status" value="1"/>
</dbReference>
<evidence type="ECO:0000256" key="7">
    <source>
        <dbReference type="ARBA" id="ARBA00038223"/>
    </source>
</evidence>
<accession>A0ABR0BXN3</accession>
<keyword evidence="2" id="KW-0963">Cytoplasm</keyword>
<comment type="subcellular location">
    <subcellularLocation>
        <location evidence="1">Cytoplasm</location>
    </subcellularLocation>
</comment>
<dbReference type="EMBL" id="JAWRVI010000023">
    <property type="protein sequence ID" value="KAK4088750.1"/>
    <property type="molecule type" value="Genomic_DNA"/>
</dbReference>
<comment type="function">
    <text evidence="6">Required for the assembly of mitochondrial cytochrome c oxidase.</text>
</comment>
<evidence type="ECO:0000313" key="11">
    <source>
        <dbReference type="EMBL" id="KAK4088750.1"/>
    </source>
</evidence>
<feature type="region of interest" description="Disordered" evidence="9">
    <location>
        <begin position="746"/>
        <end position="785"/>
    </location>
</feature>
<feature type="domain" description="LIM zinc-binding" evidence="10">
    <location>
        <begin position="949"/>
        <end position="1012"/>
    </location>
</feature>
<dbReference type="Pfam" id="PF00412">
    <property type="entry name" value="LIM"/>
    <property type="match status" value="3"/>
</dbReference>
<proteinExistence type="inferred from homology"/>
<feature type="region of interest" description="Disordered" evidence="9">
    <location>
        <begin position="189"/>
        <end position="246"/>
    </location>
</feature>
<feature type="compositionally biased region" description="Polar residues" evidence="9">
    <location>
        <begin position="277"/>
        <end position="286"/>
    </location>
</feature>
<dbReference type="InterPro" id="IPR051383">
    <property type="entry name" value="COX19"/>
</dbReference>
<evidence type="ECO:0000256" key="5">
    <source>
        <dbReference type="ARBA" id="ARBA00023157"/>
    </source>
</evidence>
<evidence type="ECO:0000256" key="2">
    <source>
        <dbReference type="ARBA" id="ARBA00022490"/>
    </source>
</evidence>
<protein>
    <recommendedName>
        <fullName evidence="10">LIM zinc-binding domain-containing protein</fullName>
    </recommendedName>
</protein>
<evidence type="ECO:0000256" key="3">
    <source>
        <dbReference type="ARBA" id="ARBA00022723"/>
    </source>
</evidence>
<comment type="similarity">
    <text evidence="7">Belongs to the COX19 family.</text>
</comment>
<dbReference type="PROSITE" id="PS00478">
    <property type="entry name" value="LIM_DOMAIN_1"/>
    <property type="match status" value="1"/>
</dbReference>
<evidence type="ECO:0000256" key="4">
    <source>
        <dbReference type="ARBA" id="ARBA00022833"/>
    </source>
</evidence>
<reference evidence="11 12" key="1">
    <citation type="journal article" date="2024" name="Microbiol. Resour. Announc.">
        <title>Genome annotations for the ascomycete fungi Trichoderma harzianum, Trichoderma aggressivum, and Purpureocillium lilacinum.</title>
        <authorList>
            <person name="Beijen E.P.W."/>
            <person name="Ohm R.A."/>
        </authorList>
    </citation>
    <scope>NUCLEOTIDE SEQUENCE [LARGE SCALE GENOMIC DNA]</scope>
    <source>
        <strain evidence="11 12">CBS 150709</strain>
    </source>
</reference>
<feature type="region of interest" description="Disordered" evidence="9">
    <location>
        <begin position="438"/>
        <end position="721"/>
    </location>
</feature>
<dbReference type="Gene3D" id="2.10.110.10">
    <property type="entry name" value="Cysteine Rich Protein"/>
    <property type="match status" value="3"/>
</dbReference>
<organism evidence="11 12">
    <name type="scientific">Purpureocillium lilacinum</name>
    <name type="common">Paecilomyces lilacinus</name>
    <dbReference type="NCBI Taxonomy" id="33203"/>
    <lineage>
        <taxon>Eukaryota</taxon>
        <taxon>Fungi</taxon>
        <taxon>Dikarya</taxon>
        <taxon>Ascomycota</taxon>
        <taxon>Pezizomycotina</taxon>
        <taxon>Sordariomycetes</taxon>
        <taxon>Hypocreomycetidae</taxon>
        <taxon>Hypocreales</taxon>
        <taxon>Ophiocordycipitaceae</taxon>
        <taxon>Purpureocillium</taxon>
    </lineage>
</organism>
<dbReference type="SUPFAM" id="SSF57716">
    <property type="entry name" value="Glucocorticoid receptor-like (DNA-binding domain)"/>
    <property type="match status" value="2"/>
</dbReference>
<evidence type="ECO:0000256" key="1">
    <source>
        <dbReference type="ARBA" id="ARBA00004496"/>
    </source>
</evidence>
<dbReference type="InterPro" id="IPR001781">
    <property type="entry name" value="Znf_LIM"/>
</dbReference>
<feature type="region of interest" description="Disordered" evidence="9">
    <location>
        <begin position="1"/>
        <end position="27"/>
    </location>
</feature>
<feature type="compositionally biased region" description="Basic and acidic residues" evidence="9">
    <location>
        <begin position="613"/>
        <end position="623"/>
    </location>
</feature>
<keyword evidence="4 8" id="KW-0862">Zinc</keyword>
<sequence length="1012" mass="110750">MSTFGSPGKLPSTRPTPPQRGSFPLDHDGECKHVMTEYLACMKKVRGLNDNECRDLAKAYLSCRMDRNLMARDELKNLGFAEQQKAPPADKPAEAEKGVKGELRCMYLYVLMKANRRCRVRSQGRIDANRCQDPMMRVPGFQGYPLLQNHHTRSDATDALVATDPATPCHNTLLAPVNKHPSSFTSFTFHRTRSQRPSYPTRRIQPASPAAMRKAADAKTRRASPPTASYMSNDQFGTGQRRATPASQNLPALAASYLSELRANRTTRPGGARPLPSQLSRASTGRYSLGGASAQDAAINDASHQRTPSQAPSVAAASIRSRLSTSSGRDYYPATPTAPLKPSDVVPTRTYMERGQRWMEKEEAVSLRDAMEEMDIRSGAQDGSGSGSGSDDETRLYNAALDEAAELVWQHQNGVVPRPPDGPYRYRPHLRKNSYAHARTASIGADSDDIAPSGLRRDMGSRSVSGSSTGSDDSSYAPRHSLDSNQCAGNRKQKPYGSVGAHNRRTSLKRNISGEVERPFSGDQIWEEPEVSGGSEGVASGRASPNKLSNKPPNPVSSSRFFPSRDAAAQVKPLNRVDIYRNPPTQTRNAQYTRNTPSPGPGPTPDPSVPRKNGMEVRSDDIRAATSRRLKDRSSRLPEPTAVSDSPGRPIVSFDANWKAPDESADNKAAQASTGDAHGRAGRPMGIPTVAVEEEAPPRSRQAARPSVPSIAVAGPDDGLGVSVPSINVPSIAVDEPSSVPVIVAPDDKPEGNKARPLPQPRAAGPRARGLQRPRGHWSPAPGAMARSTTACHECGFPIEGRFVALAGSKERFHPQCFSCFMCGTGLEAMEISHEPEHLRMERLERIRRRAAGEQLEEVPGMTMEEDGDERLRFYCHLDWHELFAPRCKHCKTPILGEHIVALGEHWHYGHFFCAECGDPFEHGMTHIEKDGYAWCINCQTKRTERRAPKCKKCKVAVIGQYIQALGGEWHEHCFRCAECQGGFDDGQIFPKEVRGGMVVLCTACRTRDLKA</sequence>
<dbReference type="Proteomes" id="UP001287286">
    <property type="component" value="Unassembled WGS sequence"/>
</dbReference>
<keyword evidence="8" id="KW-0440">LIM domain</keyword>
<feature type="compositionally biased region" description="Polar residues" evidence="9">
    <location>
        <begin position="583"/>
        <end position="595"/>
    </location>
</feature>